<evidence type="ECO:0000256" key="4">
    <source>
        <dbReference type="ARBA" id="ARBA00022692"/>
    </source>
</evidence>
<evidence type="ECO:0000256" key="3">
    <source>
        <dbReference type="ARBA" id="ARBA00022475"/>
    </source>
</evidence>
<dbReference type="InterPro" id="IPR051393">
    <property type="entry name" value="ABC_transporter_permease"/>
</dbReference>
<evidence type="ECO:0000259" key="8">
    <source>
        <dbReference type="PROSITE" id="PS50928"/>
    </source>
</evidence>
<reference evidence="9" key="1">
    <citation type="journal article" date="2020" name="mSystems">
        <title>Genome- and Community-Level Interaction Insights into Carbon Utilization and Element Cycling Functions of Hydrothermarchaeota in Hydrothermal Sediment.</title>
        <authorList>
            <person name="Zhou Z."/>
            <person name="Liu Y."/>
            <person name="Xu W."/>
            <person name="Pan J."/>
            <person name="Luo Z.H."/>
            <person name="Li M."/>
        </authorList>
    </citation>
    <scope>NUCLEOTIDE SEQUENCE [LARGE SCALE GENOMIC DNA]</scope>
    <source>
        <strain evidence="9">SpSt-289</strain>
    </source>
</reference>
<comment type="subcellular location">
    <subcellularLocation>
        <location evidence="1 7">Cell membrane</location>
        <topology evidence="1 7">Multi-pass membrane protein</topology>
    </subcellularLocation>
</comment>
<keyword evidence="5 7" id="KW-1133">Transmembrane helix</keyword>
<comment type="similarity">
    <text evidence="7">Belongs to the binding-protein-dependent transport system permease family.</text>
</comment>
<keyword evidence="3" id="KW-1003">Cell membrane</keyword>
<keyword evidence="2 7" id="KW-0813">Transport</keyword>
<feature type="domain" description="ABC transmembrane type-1" evidence="8">
    <location>
        <begin position="87"/>
        <end position="298"/>
    </location>
</feature>
<gene>
    <name evidence="9" type="ORF">ENQ20_18570</name>
</gene>
<dbReference type="InterPro" id="IPR035906">
    <property type="entry name" value="MetI-like_sf"/>
</dbReference>
<feature type="transmembrane region" description="Helical" evidence="7">
    <location>
        <begin position="223"/>
        <end position="245"/>
    </location>
</feature>
<evidence type="ECO:0000256" key="6">
    <source>
        <dbReference type="ARBA" id="ARBA00023136"/>
    </source>
</evidence>
<dbReference type="InterPro" id="IPR000515">
    <property type="entry name" value="MetI-like"/>
</dbReference>
<feature type="transmembrane region" description="Helical" evidence="7">
    <location>
        <begin position="172"/>
        <end position="194"/>
    </location>
</feature>
<evidence type="ECO:0000256" key="7">
    <source>
        <dbReference type="RuleBase" id="RU363032"/>
    </source>
</evidence>
<dbReference type="Gene3D" id="1.10.3720.10">
    <property type="entry name" value="MetI-like"/>
    <property type="match status" value="1"/>
</dbReference>
<dbReference type="EMBL" id="DSMG01000193">
    <property type="protein sequence ID" value="HDX33465.1"/>
    <property type="molecule type" value="Genomic_DNA"/>
</dbReference>
<dbReference type="GO" id="GO:0055085">
    <property type="term" value="P:transmembrane transport"/>
    <property type="evidence" value="ECO:0007669"/>
    <property type="project" value="InterPro"/>
</dbReference>
<dbReference type="PANTHER" id="PTHR30193:SF1">
    <property type="entry name" value="ABC TRANSPORTER PERMEASE PROTEIN YESP-RELATED"/>
    <property type="match status" value="1"/>
</dbReference>
<dbReference type="PANTHER" id="PTHR30193">
    <property type="entry name" value="ABC TRANSPORTER PERMEASE PROTEIN"/>
    <property type="match status" value="1"/>
</dbReference>
<feature type="transmembrane region" description="Helical" evidence="7">
    <location>
        <begin position="277"/>
        <end position="299"/>
    </location>
</feature>
<evidence type="ECO:0000256" key="2">
    <source>
        <dbReference type="ARBA" id="ARBA00022448"/>
    </source>
</evidence>
<dbReference type="GO" id="GO:0005886">
    <property type="term" value="C:plasma membrane"/>
    <property type="evidence" value="ECO:0007669"/>
    <property type="project" value="UniProtKB-SubCell"/>
</dbReference>
<feature type="transmembrane region" description="Helical" evidence="7">
    <location>
        <begin position="124"/>
        <end position="144"/>
    </location>
</feature>
<comment type="caution">
    <text evidence="9">The sequence shown here is derived from an EMBL/GenBank/DDBJ whole genome shotgun (WGS) entry which is preliminary data.</text>
</comment>
<feature type="transmembrane region" description="Helical" evidence="7">
    <location>
        <begin position="30"/>
        <end position="55"/>
    </location>
</feature>
<evidence type="ECO:0000256" key="5">
    <source>
        <dbReference type="ARBA" id="ARBA00022989"/>
    </source>
</evidence>
<keyword evidence="6 7" id="KW-0472">Membrane</keyword>
<keyword evidence="4 7" id="KW-0812">Transmembrane</keyword>
<sequence length="312" mass="35078">MTTTTTSTPASYWTHRLWPRSLAARRAVTGYIFISPFILGFLIWFLIPAGVALWLTVHDWNLISPPKYVGVKHLTTMWEDERFWKSLTVTTTYTLISVPISLVLGFVLALLLNTKIWGISFFRTAYYLPSIVPAVANAVLWAWIFNTEYGLANVALGMFGLPKIAWLQRPEWALPALIIVSLWGFGGGMVIYLAGLQGIPQVFYEAAEIDGAGRWAKLRHITIPLVSPVIFFNLIIGIIGSFQVFTIARLVTNGGPQNATLVYVLYMYQNAFQNLKMGYAAALAWVLFAIVVVLTLFVFKYIGSRVHYEDVR</sequence>
<dbReference type="Pfam" id="PF00528">
    <property type="entry name" value="BPD_transp_1"/>
    <property type="match status" value="1"/>
</dbReference>
<feature type="transmembrane region" description="Helical" evidence="7">
    <location>
        <begin position="92"/>
        <end position="112"/>
    </location>
</feature>
<accession>A0A7C1JSJ0</accession>
<proteinExistence type="inferred from homology"/>
<evidence type="ECO:0000256" key="1">
    <source>
        <dbReference type="ARBA" id="ARBA00004651"/>
    </source>
</evidence>
<dbReference type="AlphaFoldDB" id="A0A7C1JSJ0"/>
<dbReference type="SUPFAM" id="SSF161098">
    <property type="entry name" value="MetI-like"/>
    <property type="match status" value="1"/>
</dbReference>
<dbReference type="CDD" id="cd06261">
    <property type="entry name" value="TM_PBP2"/>
    <property type="match status" value="1"/>
</dbReference>
<protein>
    <submittedName>
        <fullName evidence="9">Sugar ABC transporter permease</fullName>
    </submittedName>
</protein>
<evidence type="ECO:0000313" key="9">
    <source>
        <dbReference type="EMBL" id="HDX33465.1"/>
    </source>
</evidence>
<name>A0A7C1JSJ0_9CHLR</name>
<organism evidence="9">
    <name type="scientific">Caldilinea aerophila</name>
    <dbReference type="NCBI Taxonomy" id="133453"/>
    <lineage>
        <taxon>Bacteria</taxon>
        <taxon>Bacillati</taxon>
        <taxon>Chloroflexota</taxon>
        <taxon>Caldilineae</taxon>
        <taxon>Caldilineales</taxon>
        <taxon>Caldilineaceae</taxon>
        <taxon>Caldilinea</taxon>
    </lineage>
</organism>
<dbReference type="PROSITE" id="PS50928">
    <property type="entry name" value="ABC_TM1"/>
    <property type="match status" value="1"/>
</dbReference>